<sequence length="146" mass="15964">MSSLWYCCGCKFGPHNSALYDSCINCGSYRCDMCVEEKVSDHLSNHNHTHCHETSPYPSVAPAHTAHTLSLNTRPTIPVPDLPGVRPLYRPTPTVLGAPLGAPSQQYSQTYMYICCNCQDGPKVYNVQPVCVVCDHAACGDCTNVK</sequence>
<proteinExistence type="predicted"/>
<protein>
    <submittedName>
        <fullName evidence="1">Uncharacterized protein</fullName>
    </submittedName>
</protein>
<dbReference type="OrthoDB" id="4177029at2759"/>
<name>A0A9W9M720_9EURO</name>
<evidence type="ECO:0000313" key="2">
    <source>
        <dbReference type="Proteomes" id="UP001150904"/>
    </source>
</evidence>
<comment type="caution">
    <text evidence="1">The sequence shown here is derived from an EMBL/GenBank/DDBJ whole genome shotgun (WGS) entry which is preliminary data.</text>
</comment>
<dbReference type="Proteomes" id="UP001150904">
    <property type="component" value="Unassembled WGS sequence"/>
</dbReference>
<dbReference type="RefSeq" id="XP_058304228.1">
    <property type="nucleotide sequence ID" value="XM_058457329.1"/>
</dbReference>
<keyword evidence="2" id="KW-1185">Reference proteome</keyword>
<gene>
    <name evidence="1" type="ORF">N7498_010273</name>
</gene>
<reference evidence="1" key="2">
    <citation type="journal article" date="2023" name="IMA Fungus">
        <title>Comparative genomic study of the Penicillium genus elucidates a diverse pangenome and 15 lateral gene transfer events.</title>
        <authorList>
            <person name="Petersen C."/>
            <person name="Sorensen T."/>
            <person name="Nielsen M.R."/>
            <person name="Sondergaard T.E."/>
            <person name="Sorensen J.L."/>
            <person name="Fitzpatrick D.A."/>
            <person name="Frisvad J.C."/>
            <person name="Nielsen K.L."/>
        </authorList>
    </citation>
    <scope>NUCLEOTIDE SEQUENCE</scope>
    <source>
        <strain evidence="1">IBT 15544</strain>
    </source>
</reference>
<dbReference type="GeneID" id="83184630"/>
<reference evidence="1" key="1">
    <citation type="submission" date="2022-12" db="EMBL/GenBank/DDBJ databases">
        <authorList>
            <person name="Petersen C."/>
        </authorList>
    </citation>
    <scope>NUCLEOTIDE SEQUENCE</scope>
    <source>
        <strain evidence="1">IBT 15544</strain>
    </source>
</reference>
<accession>A0A9W9M720</accession>
<organism evidence="1 2">
    <name type="scientific">Penicillium cinerascens</name>
    <dbReference type="NCBI Taxonomy" id="70096"/>
    <lineage>
        <taxon>Eukaryota</taxon>
        <taxon>Fungi</taxon>
        <taxon>Dikarya</taxon>
        <taxon>Ascomycota</taxon>
        <taxon>Pezizomycotina</taxon>
        <taxon>Eurotiomycetes</taxon>
        <taxon>Eurotiomycetidae</taxon>
        <taxon>Eurotiales</taxon>
        <taxon>Aspergillaceae</taxon>
        <taxon>Penicillium</taxon>
    </lineage>
</organism>
<dbReference type="AlphaFoldDB" id="A0A9W9M720"/>
<evidence type="ECO:0000313" key="1">
    <source>
        <dbReference type="EMBL" id="KAJ5191288.1"/>
    </source>
</evidence>
<dbReference type="EMBL" id="JAPQKR010000016">
    <property type="protein sequence ID" value="KAJ5191288.1"/>
    <property type="molecule type" value="Genomic_DNA"/>
</dbReference>